<keyword evidence="1" id="KW-0677">Repeat</keyword>
<feature type="region of interest" description="Disordered" evidence="2">
    <location>
        <begin position="620"/>
        <end position="654"/>
    </location>
</feature>
<dbReference type="OrthoDB" id="418242at2759"/>
<dbReference type="GO" id="GO:0010468">
    <property type="term" value="P:regulation of gene expression"/>
    <property type="evidence" value="ECO:0007669"/>
    <property type="project" value="InterPro"/>
</dbReference>
<dbReference type="GO" id="GO:1990414">
    <property type="term" value="P:replication-born double-strand break repair via sister chromatid exchange"/>
    <property type="evidence" value="ECO:0007669"/>
    <property type="project" value="TreeGrafter"/>
</dbReference>
<feature type="region of interest" description="Disordered" evidence="2">
    <location>
        <begin position="1802"/>
        <end position="1864"/>
    </location>
</feature>
<feature type="compositionally biased region" description="Basic residues" evidence="2">
    <location>
        <begin position="1838"/>
        <end position="1855"/>
    </location>
</feature>
<dbReference type="SUPFAM" id="SSF48371">
    <property type="entry name" value="ARM repeat"/>
    <property type="match status" value="1"/>
</dbReference>
<keyword evidence="1" id="KW-0131">Cell cycle</keyword>
<accession>A0A6G1JRU7</accession>
<protein>
    <recommendedName>
        <fullName evidence="1">Sister chromatid cohesion protein</fullName>
    </recommendedName>
</protein>
<feature type="compositionally biased region" description="Polar residues" evidence="2">
    <location>
        <begin position="226"/>
        <end position="257"/>
    </location>
</feature>
<dbReference type="GO" id="GO:0071169">
    <property type="term" value="P:establishment of protein localization to chromatin"/>
    <property type="evidence" value="ECO:0007669"/>
    <property type="project" value="TreeGrafter"/>
</dbReference>
<dbReference type="GO" id="GO:0003682">
    <property type="term" value="F:chromatin binding"/>
    <property type="evidence" value="ECO:0007669"/>
    <property type="project" value="TreeGrafter"/>
</dbReference>
<evidence type="ECO:0000313" key="5">
    <source>
        <dbReference type="Proteomes" id="UP000799428"/>
    </source>
</evidence>
<gene>
    <name evidence="4" type="ORF">K504DRAFT_495745</name>
</gene>
<feature type="region of interest" description="Disordered" evidence="2">
    <location>
        <begin position="1"/>
        <end position="20"/>
    </location>
</feature>
<dbReference type="CDD" id="cd23958">
    <property type="entry name" value="SCC2"/>
    <property type="match status" value="1"/>
</dbReference>
<dbReference type="GO" id="GO:0061775">
    <property type="term" value="F:cohesin loader activity"/>
    <property type="evidence" value="ECO:0007669"/>
    <property type="project" value="InterPro"/>
</dbReference>
<proteinExistence type="inferred from homology"/>
<dbReference type="Pfam" id="PF12830">
    <property type="entry name" value="Nipped-B_C"/>
    <property type="match status" value="1"/>
</dbReference>
<dbReference type="Gene3D" id="1.25.10.10">
    <property type="entry name" value="Leucine-rich Repeat Variant"/>
    <property type="match status" value="1"/>
</dbReference>
<name>A0A6G1JRU7_9PLEO</name>
<dbReference type="GO" id="GO:0090694">
    <property type="term" value="C:Scc2-Scc4 cohesin loading complex"/>
    <property type="evidence" value="ECO:0007669"/>
    <property type="project" value="TreeGrafter"/>
</dbReference>
<dbReference type="PANTHER" id="PTHR21704:SF18">
    <property type="entry name" value="NIPPED-B-LIKE PROTEIN"/>
    <property type="match status" value="1"/>
</dbReference>
<evidence type="ECO:0000256" key="2">
    <source>
        <dbReference type="SAM" id="MobiDB-lite"/>
    </source>
</evidence>
<evidence type="ECO:0000256" key="1">
    <source>
        <dbReference type="RuleBase" id="RU364107"/>
    </source>
</evidence>
<keyword evidence="5" id="KW-1185">Reference proteome</keyword>
<comment type="similarity">
    <text evidence="1">Belongs to the SCC2/Nipped-B family.</text>
</comment>
<dbReference type="InterPro" id="IPR024986">
    <property type="entry name" value="Nipped-B_C"/>
</dbReference>
<dbReference type="PANTHER" id="PTHR21704">
    <property type="entry name" value="NIPPED-B-LIKE PROTEIN DELANGIN SCC2-RELATED"/>
    <property type="match status" value="1"/>
</dbReference>
<dbReference type="InterPro" id="IPR011989">
    <property type="entry name" value="ARM-like"/>
</dbReference>
<feature type="compositionally biased region" description="Polar residues" evidence="2">
    <location>
        <begin position="626"/>
        <end position="638"/>
    </location>
</feature>
<evidence type="ECO:0000259" key="3">
    <source>
        <dbReference type="Pfam" id="PF12830"/>
    </source>
</evidence>
<keyword evidence="1" id="KW-0539">Nucleus</keyword>
<sequence>MTASGNVNWHTANGGGLPFRPPTVDEALPYSPFTSVVPFSPDIIPFPSTEPSAPPSTLTPEQQADAKKAVDILNGEIKGTSSIAQHLQSTLHELQNLLNPAELTQFEFKSVTQLATPPPDSSLPAQANGSTPFQIPSLSPFASLLLKRTDVSFVGQSSPCWVTVLLTDFNKGARSHSPPRHKQSRETPNKRSMPIPTPHPASHSQPKPQPQPQPQPQPDSRPHPQLQPTDAGNDPSAQSSYIQYSATPYTSKPSSQPLRPGPAVIIKPHGPTAPREQYKSYATEISDGAWKRKQENNLAADEAPSMRAREREIAEKKTRDMLNLLNRLSEARHEGHDDHARFFSTVPVVESETTVLNNKGMTRLSDAVSNLVNMGCFSSLPLEKALFIQALCEPSIAATSELPQDLAEGENKSWFSMAQSGLSACELVLRTMVNGAEDRRICSEDLVRDIIKCLKHVLDMCVIPIVESRRTGPSSGLFQLASTNKDEIHAVLRCCGYVFSSLATLIGKVNLAETALSPVEYISFSIIFVQNGESEKESALDVKKFEAFRQKAMDVLVQIFACHSDQRNSITVEVLNNLEKLSDKRASARQFKSQREMPIMLVSAFFMRIVQAAACRNSQEERTADQLRSATPDQGEMSQESDAESEYERKKKHFRKVAKRKPSEIANKLMDDSTRVALDISSFLVARARNVSKTGDKPFRALLDLFIEDFCNVLGSPEWPAAALLLEKLCGYMANIVQNNSKETGVPDKDMALATLGRMGGGIIDFTMRLKAHRRGLDISQSELSNTLVRFADDAFDNGINNNDLLGLQGPYWVVLDALPKYLKPQANPDDPHLQSVNGCHTTFWMHAFNQAFPSQAVDEPRRRSLDLLEEELSKMVMDPDWLCREYKSQNVTDAQRQLASGIVTLQTAFCKYLPGIITTLMNNTKNSSAMLKARAMSSLTSLIEKDPQTISEQTFISITRLLVDSSPKVRENTVSLISKCLDQNPGLQQHCLGNVLQLINDPATGPKKRAIKLLKDIYLSATSKETKLSIATSLLLPVMDDDKGISDLTCQTLEDIWLSPESSNSRADDNQRRLGRDRKVSLLVDTVQRIQRDQTHLEAFETFFANVLSSKYKNSTANFKICKDLVMVMIEGVIGTDSAKGETSQARILQTLSILAKVNQSLFTSDQVQLLKLYVKDLASTADLPVLRPTVTIFRYVFPTLPSFQETFAEEVRVSLSQTVSKLAGWAAQNHPTCRETLLDVAHCLWMISPLVKGDSPSGMVGLQKLMTLISSVVVQLEPYSNGAPKKLHAITSYLTILGVFGKVCDFDQHINLWRKILLQSTQKAINNKHVTGDQMKRLLGWKGNSVSALFLEGVRPFTMQTWEMSIREQALRSAGEISQQSPKMFMRADIEKAFKLVFVNQDNMELKRAVLIQFRDFFASAERRSETGAEIAVGEGAVRGAARLDTSFAASDNDSATLHLAQKFLSDIISIALGKTEDLALLATNIIISISRQGLVHPKEVGPALIALETSSVANISQKAFIEHQKIHLQHETMFEKEYMTAVTQAYEYQRDICNDLHGLTSTTFKPKMYLLFNVLKSGSRKTLKKFLTNICKQIDFELPKLDCTGAIPDVVMFARFCLENLGVFDYQRIDELVQLTSGLESIVLKHTGPAVALAIETDIPQNEHVPAQQPHEPIADGITNGPPAQGPSQEVIPESRLRQLTVACMILQMMWETRSFIRRIYNLQGKITQKDFQKPANRMNFVSGKELWDRMSGIMTSLDNRENMMKQCKEFSDLIEVDREAKIDDEDDNSELLAQAAAGYETPDEEGPNGGGSTVSTSGKGRKRKGSAVGGSTPKKARGRHRGNLSKSKRISKTPDDDDCD</sequence>
<feature type="domain" description="Sister chromatid cohesion C-terminal" evidence="3">
    <location>
        <begin position="1461"/>
        <end position="1645"/>
    </location>
</feature>
<feature type="region of interest" description="Disordered" evidence="2">
    <location>
        <begin position="1668"/>
        <end position="1693"/>
    </location>
</feature>
<feature type="compositionally biased region" description="Pro residues" evidence="2">
    <location>
        <begin position="207"/>
        <end position="219"/>
    </location>
</feature>
<dbReference type="Proteomes" id="UP000799428">
    <property type="component" value="Unassembled WGS sequence"/>
</dbReference>
<dbReference type="GO" id="GO:0034087">
    <property type="term" value="P:establishment of mitotic sister chromatid cohesion"/>
    <property type="evidence" value="ECO:0007669"/>
    <property type="project" value="TreeGrafter"/>
</dbReference>
<dbReference type="InterPro" id="IPR033031">
    <property type="entry name" value="Scc2/Nipped-B"/>
</dbReference>
<organism evidence="4 5">
    <name type="scientific">Pleomassaria siparia CBS 279.74</name>
    <dbReference type="NCBI Taxonomy" id="1314801"/>
    <lineage>
        <taxon>Eukaryota</taxon>
        <taxon>Fungi</taxon>
        <taxon>Dikarya</taxon>
        <taxon>Ascomycota</taxon>
        <taxon>Pezizomycotina</taxon>
        <taxon>Dothideomycetes</taxon>
        <taxon>Pleosporomycetidae</taxon>
        <taxon>Pleosporales</taxon>
        <taxon>Pleomassariaceae</taxon>
        <taxon>Pleomassaria</taxon>
    </lineage>
</organism>
<feature type="region of interest" description="Disordered" evidence="2">
    <location>
        <begin position="171"/>
        <end position="275"/>
    </location>
</feature>
<dbReference type="EMBL" id="MU005788">
    <property type="protein sequence ID" value="KAF2703334.1"/>
    <property type="molecule type" value="Genomic_DNA"/>
</dbReference>
<comment type="subcellular location">
    <subcellularLocation>
        <location evidence="1">Nucleus</location>
    </subcellularLocation>
</comment>
<feature type="compositionally biased region" description="Polar residues" evidence="2">
    <location>
        <begin position="1"/>
        <end position="11"/>
    </location>
</feature>
<feature type="compositionally biased region" description="Basic residues" evidence="2">
    <location>
        <begin position="173"/>
        <end position="183"/>
    </location>
</feature>
<dbReference type="GO" id="GO:0140588">
    <property type="term" value="P:chromatin looping"/>
    <property type="evidence" value="ECO:0007669"/>
    <property type="project" value="InterPro"/>
</dbReference>
<dbReference type="InterPro" id="IPR016024">
    <property type="entry name" value="ARM-type_fold"/>
</dbReference>
<reference evidence="4" key="1">
    <citation type="journal article" date="2020" name="Stud. Mycol.">
        <title>101 Dothideomycetes genomes: a test case for predicting lifestyles and emergence of pathogens.</title>
        <authorList>
            <person name="Haridas S."/>
            <person name="Albert R."/>
            <person name="Binder M."/>
            <person name="Bloem J."/>
            <person name="Labutti K."/>
            <person name="Salamov A."/>
            <person name="Andreopoulos B."/>
            <person name="Baker S."/>
            <person name="Barry K."/>
            <person name="Bills G."/>
            <person name="Bluhm B."/>
            <person name="Cannon C."/>
            <person name="Castanera R."/>
            <person name="Culley D."/>
            <person name="Daum C."/>
            <person name="Ezra D."/>
            <person name="Gonzalez J."/>
            <person name="Henrissat B."/>
            <person name="Kuo A."/>
            <person name="Liang C."/>
            <person name="Lipzen A."/>
            <person name="Lutzoni F."/>
            <person name="Magnuson J."/>
            <person name="Mondo S."/>
            <person name="Nolan M."/>
            <person name="Ohm R."/>
            <person name="Pangilinan J."/>
            <person name="Park H.-J."/>
            <person name="Ramirez L."/>
            <person name="Alfaro M."/>
            <person name="Sun H."/>
            <person name="Tritt A."/>
            <person name="Yoshinaga Y."/>
            <person name="Zwiers L.-H."/>
            <person name="Turgeon B."/>
            <person name="Goodwin S."/>
            <person name="Spatafora J."/>
            <person name="Crous P."/>
            <person name="Grigoriev I."/>
        </authorList>
    </citation>
    <scope>NUCLEOTIDE SEQUENCE</scope>
    <source>
        <strain evidence="4">CBS 279.74</strain>
    </source>
</reference>
<evidence type="ECO:0000313" key="4">
    <source>
        <dbReference type="EMBL" id="KAF2703334.1"/>
    </source>
</evidence>